<keyword evidence="6" id="KW-1185">Reference proteome</keyword>
<reference evidence="5 6" key="1">
    <citation type="submission" date="2017-11" db="EMBL/GenBank/DDBJ databases">
        <title>Genomic Encyclopedia of Archaeal and Bacterial Type Strains, Phase II (KMG-II): From Individual Species to Whole Genera.</title>
        <authorList>
            <person name="Goeker M."/>
        </authorList>
    </citation>
    <scope>NUCLEOTIDE SEQUENCE [LARGE SCALE GENOMIC DNA]</scope>
    <source>
        <strain evidence="5 6">DSM 27763</strain>
    </source>
</reference>
<evidence type="ECO:0000259" key="4">
    <source>
        <dbReference type="Pfam" id="PF01551"/>
    </source>
</evidence>
<dbReference type="InterPro" id="IPR011055">
    <property type="entry name" value="Dup_hybrid_motif"/>
</dbReference>
<dbReference type="FunFam" id="2.70.70.10:FF:000013">
    <property type="entry name" value="Peptidase family M23"/>
    <property type="match status" value="1"/>
</dbReference>
<dbReference type="Pfam" id="PF01551">
    <property type="entry name" value="Peptidase_M23"/>
    <property type="match status" value="1"/>
</dbReference>
<keyword evidence="5" id="KW-0378">Hydrolase</keyword>
<organism evidence="5 6">
    <name type="scientific">Mumia flava</name>
    <dbReference type="NCBI Taxonomy" id="1348852"/>
    <lineage>
        <taxon>Bacteria</taxon>
        <taxon>Bacillati</taxon>
        <taxon>Actinomycetota</taxon>
        <taxon>Actinomycetes</taxon>
        <taxon>Propionibacteriales</taxon>
        <taxon>Nocardioidaceae</taxon>
        <taxon>Mumia</taxon>
    </lineage>
</organism>
<feature type="compositionally biased region" description="Basic and acidic residues" evidence="2">
    <location>
        <begin position="133"/>
        <end position="143"/>
    </location>
</feature>
<feature type="coiled-coil region" evidence="1">
    <location>
        <begin position="229"/>
        <end position="260"/>
    </location>
</feature>
<dbReference type="InterPro" id="IPR016047">
    <property type="entry name" value="M23ase_b-sheet_dom"/>
</dbReference>
<feature type="domain" description="M23ase beta-sheet core" evidence="4">
    <location>
        <begin position="285"/>
        <end position="380"/>
    </location>
</feature>
<evidence type="ECO:0000256" key="1">
    <source>
        <dbReference type="SAM" id="Coils"/>
    </source>
</evidence>
<keyword evidence="3" id="KW-0472">Membrane</keyword>
<dbReference type="AlphaFoldDB" id="A0A2M9BKG2"/>
<keyword evidence="1" id="KW-0175">Coiled coil</keyword>
<keyword evidence="3" id="KW-1133">Transmembrane helix</keyword>
<evidence type="ECO:0000313" key="6">
    <source>
        <dbReference type="Proteomes" id="UP000230842"/>
    </source>
</evidence>
<proteinExistence type="predicted"/>
<feature type="compositionally biased region" description="Basic and acidic residues" evidence="2">
    <location>
        <begin position="39"/>
        <end position="50"/>
    </location>
</feature>
<dbReference type="CDD" id="cd12797">
    <property type="entry name" value="M23_peptidase"/>
    <property type="match status" value="1"/>
</dbReference>
<evidence type="ECO:0000256" key="2">
    <source>
        <dbReference type="SAM" id="MobiDB-lite"/>
    </source>
</evidence>
<gene>
    <name evidence="5" type="ORF">CLV56_2685</name>
</gene>
<feature type="transmembrane region" description="Helical" evidence="3">
    <location>
        <begin position="163"/>
        <end position="184"/>
    </location>
</feature>
<protein>
    <submittedName>
        <fullName evidence="5">Murein DD-endopeptidase MepM/ murein hydrolase activator NlpD</fullName>
    </submittedName>
</protein>
<accession>A0A2M9BKG2</accession>
<dbReference type="PANTHER" id="PTHR21666">
    <property type="entry name" value="PEPTIDASE-RELATED"/>
    <property type="match status" value="1"/>
</dbReference>
<dbReference type="SUPFAM" id="SSF51261">
    <property type="entry name" value="Duplicated hybrid motif"/>
    <property type="match status" value="1"/>
</dbReference>
<sequence length="391" mass="41581">MTSRPAPKRRAEKPRKRFSRPATSADETGSIGRRSAGKPQDEPRAERTSEADQGSVRPSGATPPERGTSRSSASWSEAPASPYRAALRDTPTEPAQSPAPGSSAYRGKRAAELPPIPSDATTQIDAVGPRTTVTERRSGESRSSRRPVPPGSRSTRVRTRRRLPAPALVGAAALVIAGVGAVALSSAKPPVIEAVDYQALSASVDGAASKRYDPNNPDVTRDFDRAMLDKQVEAQAEQLQASLEQLAAKAEHRSEQIERNQWVIPLTGYRLTARFGQSSSLWSTVHTGLDFAAPSGTPLVAIARGTITETGYDGAYGNKTVLTLEDGTEIWYCHQSSISVSVGESVEPGQTIGTVGSTGNTTGPHLHLEVRPTADTPVDPLPALHEHHVFP</sequence>
<dbReference type="GO" id="GO:0004222">
    <property type="term" value="F:metalloendopeptidase activity"/>
    <property type="evidence" value="ECO:0007669"/>
    <property type="project" value="TreeGrafter"/>
</dbReference>
<name>A0A2M9BKG2_9ACTN</name>
<keyword evidence="3" id="KW-0812">Transmembrane</keyword>
<dbReference type="EMBL" id="PGEZ01000001">
    <property type="protein sequence ID" value="PJJ58434.1"/>
    <property type="molecule type" value="Genomic_DNA"/>
</dbReference>
<dbReference type="Proteomes" id="UP000230842">
    <property type="component" value="Unassembled WGS sequence"/>
</dbReference>
<comment type="caution">
    <text evidence="5">The sequence shown here is derived from an EMBL/GenBank/DDBJ whole genome shotgun (WGS) entry which is preliminary data.</text>
</comment>
<evidence type="ECO:0000256" key="3">
    <source>
        <dbReference type="SAM" id="Phobius"/>
    </source>
</evidence>
<feature type="compositionally biased region" description="Basic residues" evidence="2">
    <location>
        <begin position="1"/>
        <end position="19"/>
    </location>
</feature>
<dbReference type="Gene3D" id="2.70.70.10">
    <property type="entry name" value="Glucose Permease (Domain IIA)"/>
    <property type="match status" value="1"/>
</dbReference>
<dbReference type="PANTHER" id="PTHR21666:SF270">
    <property type="entry name" value="MUREIN HYDROLASE ACTIVATOR ENVC"/>
    <property type="match status" value="1"/>
</dbReference>
<feature type="region of interest" description="Disordered" evidence="2">
    <location>
        <begin position="1"/>
        <end position="160"/>
    </location>
</feature>
<dbReference type="InterPro" id="IPR050570">
    <property type="entry name" value="Cell_wall_metabolism_enzyme"/>
</dbReference>
<feature type="compositionally biased region" description="Low complexity" evidence="2">
    <location>
        <begin position="69"/>
        <end position="81"/>
    </location>
</feature>
<evidence type="ECO:0000313" key="5">
    <source>
        <dbReference type="EMBL" id="PJJ58434.1"/>
    </source>
</evidence>